<feature type="compositionally biased region" description="Basic and acidic residues" evidence="1">
    <location>
        <begin position="1"/>
        <end position="12"/>
    </location>
</feature>
<reference evidence="3" key="1">
    <citation type="submission" date="2016-11" db="UniProtKB">
        <authorList>
            <consortium name="WormBaseParasite"/>
        </authorList>
    </citation>
    <scope>IDENTIFICATION</scope>
</reference>
<proteinExistence type="predicted"/>
<evidence type="ECO:0000256" key="1">
    <source>
        <dbReference type="SAM" id="MobiDB-lite"/>
    </source>
</evidence>
<feature type="region of interest" description="Disordered" evidence="1">
    <location>
        <begin position="1"/>
        <end position="42"/>
    </location>
</feature>
<evidence type="ECO:0000313" key="2">
    <source>
        <dbReference type="Proteomes" id="UP000095287"/>
    </source>
</evidence>
<keyword evidence="2" id="KW-1185">Reference proteome</keyword>
<dbReference type="Proteomes" id="UP000095287">
    <property type="component" value="Unplaced"/>
</dbReference>
<dbReference type="AlphaFoldDB" id="A0A1I7ZLA0"/>
<sequence length="85" mass="9491">MDAWGEDSRKLDGAPCAIAPKAEKASAGLQDGDTSRMPNTCPRMDKRREHQVKALLNRYERQGHVDAYPIEMAKHSENQATVLLI</sequence>
<name>A0A1I7ZLA0_9BILA</name>
<protein>
    <submittedName>
        <fullName evidence="3">Transposase</fullName>
    </submittedName>
</protein>
<organism evidence="2 3">
    <name type="scientific">Steinernema glaseri</name>
    <dbReference type="NCBI Taxonomy" id="37863"/>
    <lineage>
        <taxon>Eukaryota</taxon>
        <taxon>Metazoa</taxon>
        <taxon>Ecdysozoa</taxon>
        <taxon>Nematoda</taxon>
        <taxon>Chromadorea</taxon>
        <taxon>Rhabditida</taxon>
        <taxon>Tylenchina</taxon>
        <taxon>Panagrolaimomorpha</taxon>
        <taxon>Strongyloidoidea</taxon>
        <taxon>Steinernematidae</taxon>
        <taxon>Steinernema</taxon>
    </lineage>
</organism>
<dbReference type="WBParaSite" id="L893_g2732.t1">
    <property type="protein sequence ID" value="L893_g2732.t1"/>
    <property type="gene ID" value="L893_g2732"/>
</dbReference>
<evidence type="ECO:0000313" key="3">
    <source>
        <dbReference type="WBParaSite" id="L893_g2732.t1"/>
    </source>
</evidence>
<accession>A0A1I7ZLA0</accession>